<organism evidence="1 2">
    <name type="scientific">Anas platyrhynchos</name>
    <name type="common">Mallard</name>
    <name type="synonym">Anas boschas</name>
    <dbReference type="NCBI Taxonomy" id="8839"/>
    <lineage>
        <taxon>Eukaryota</taxon>
        <taxon>Metazoa</taxon>
        <taxon>Chordata</taxon>
        <taxon>Craniata</taxon>
        <taxon>Vertebrata</taxon>
        <taxon>Euteleostomi</taxon>
        <taxon>Archelosauria</taxon>
        <taxon>Archosauria</taxon>
        <taxon>Dinosauria</taxon>
        <taxon>Saurischia</taxon>
        <taxon>Theropoda</taxon>
        <taxon>Coelurosauria</taxon>
        <taxon>Aves</taxon>
        <taxon>Neognathae</taxon>
        <taxon>Galloanserae</taxon>
        <taxon>Anseriformes</taxon>
        <taxon>Anatidae</taxon>
        <taxon>Anatinae</taxon>
        <taxon>Anas</taxon>
    </lineage>
</organism>
<dbReference type="EMBL" id="KB747348">
    <property type="protein sequence ID" value="EOA93231.1"/>
    <property type="molecule type" value="Genomic_DNA"/>
</dbReference>
<keyword evidence="2" id="KW-1185">Reference proteome</keyword>
<evidence type="ECO:0000313" key="2">
    <source>
        <dbReference type="Proteomes" id="UP000296049"/>
    </source>
</evidence>
<reference evidence="2" key="1">
    <citation type="journal article" date="2013" name="Nat. Genet.">
        <title>The duck genome and transcriptome provide insight into an avian influenza virus reservoir species.</title>
        <authorList>
            <person name="Huang Y."/>
            <person name="Li Y."/>
            <person name="Burt D.W."/>
            <person name="Chen H."/>
            <person name="Zhang Y."/>
            <person name="Qian W."/>
            <person name="Kim H."/>
            <person name="Gan S."/>
            <person name="Zhao Y."/>
            <person name="Li J."/>
            <person name="Yi K."/>
            <person name="Feng H."/>
            <person name="Zhu P."/>
            <person name="Li B."/>
            <person name="Liu Q."/>
            <person name="Fairley S."/>
            <person name="Magor K.E."/>
            <person name="Du Z."/>
            <person name="Hu X."/>
            <person name="Goodman L."/>
            <person name="Tafer H."/>
            <person name="Vignal A."/>
            <person name="Lee T."/>
            <person name="Kim K.W."/>
            <person name="Sheng Z."/>
            <person name="An Y."/>
            <person name="Searle S."/>
            <person name="Herrero J."/>
            <person name="Groenen M.A."/>
            <person name="Crooijmans R.P."/>
            <person name="Faraut T."/>
            <person name="Cai Q."/>
            <person name="Webster R.G."/>
            <person name="Aldridge J.R."/>
            <person name="Warren W.C."/>
            <person name="Bartschat S."/>
            <person name="Kehr S."/>
            <person name="Marz M."/>
            <person name="Stadler P.F."/>
            <person name="Smith J."/>
            <person name="Kraus R.H."/>
            <person name="Zhao Y."/>
            <person name="Ren L."/>
            <person name="Fei J."/>
            <person name="Morisson M."/>
            <person name="Kaiser P."/>
            <person name="Griffin D.K."/>
            <person name="Rao M."/>
            <person name="Pitel F."/>
            <person name="Wang J."/>
            <person name="Li N."/>
        </authorList>
    </citation>
    <scope>NUCLEOTIDE SEQUENCE [LARGE SCALE GENOMIC DNA]</scope>
</reference>
<name>R0J8E3_ANAPL</name>
<gene>
    <name evidence="1" type="ORF">Anapl_17366</name>
</gene>
<proteinExistence type="predicted"/>
<sequence length="190" mass="21220">MLEMFRRDAWFTSGAEFPFPQQLSTIYTRQNSTGTKEEFSEMSPVHTAPYLVPKLLTDNLREEGKRVSTTIVPIIPSAQLLPELLPTHSSFQYNQSKRASHSFWQGPAKQKLVASPLPAQGLASAGFKVYTGSLIFSSLSFDSQKHKMPFGMPKSFHESAGNLIDVLVVAAELTAEVILPEQHVNPIFYY</sequence>
<protein>
    <submittedName>
        <fullName evidence="1">Uncharacterized protein</fullName>
    </submittedName>
</protein>
<evidence type="ECO:0000313" key="1">
    <source>
        <dbReference type="EMBL" id="EOA93231.1"/>
    </source>
</evidence>
<dbReference type="AlphaFoldDB" id="R0J8E3"/>
<dbReference type="Proteomes" id="UP000296049">
    <property type="component" value="Unassembled WGS sequence"/>
</dbReference>
<accession>R0J8E3</accession>